<dbReference type="InterPro" id="IPR002376">
    <property type="entry name" value="Formyl_transf_N"/>
</dbReference>
<dbReference type="Gene3D" id="3.40.50.12230">
    <property type="match status" value="1"/>
</dbReference>
<dbReference type="GO" id="GO:0005829">
    <property type="term" value="C:cytosol"/>
    <property type="evidence" value="ECO:0007669"/>
    <property type="project" value="TreeGrafter"/>
</dbReference>
<dbReference type="Proteomes" id="UP000190092">
    <property type="component" value="Unassembled WGS sequence"/>
</dbReference>
<organism evidence="2 3">
    <name type="scientific">Enhydrobacter aerosaccus</name>
    <dbReference type="NCBI Taxonomy" id="225324"/>
    <lineage>
        <taxon>Bacteria</taxon>
        <taxon>Pseudomonadati</taxon>
        <taxon>Pseudomonadota</taxon>
        <taxon>Alphaproteobacteria</taxon>
        <taxon>Hyphomicrobiales</taxon>
        <taxon>Enhydrobacter</taxon>
    </lineage>
</organism>
<dbReference type="AlphaFoldDB" id="A0A1T4SCM5"/>
<evidence type="ECO:0000259" key="1">
    <source>
        <dbReference type="Pfam" id="PF00551"/>
    </source>
</evidence>
<dbReference type="CDD" id="cd08369">
    <property type="entry name" value="FMT_core"/>
    <property type="match status" value="1"/>
</dbReference>
<keyword evidence="3" id="KW-1185">Reference proteome</keyword>
<dbReference type="PANTHER" id="PTHR11138">
    <property type="entry name" value="METHIONYL-TRNA FORMYLTRANSFERASE"/>
    <property type="match status" value="1"/>
</dbReference>
<evidence type="ECO:0000313" key="2">
    <source>
        <dbReference type="EMBL" id="SKA25935.1"/>
    </source>
</evidence>
<proteinExistence type="predicted"/>
<name>A0A1T4SCM5_9HYPH</name>
<feature type="domain" description="Formyl transferase N-terminal" evidence="1">
    <location>
        <begin position="76"/>
        <end position="185"/>
    </location>
</feature>
<keyword evidence="2" id="KW-0808">Transferase</keyword>
<dbReference type="EMBL" id="FUWJ01000007">
    <property type="protein sequence ID" value="SKA25935.1"/>
    <property type="molecule type" value="Genomic_DNA"/>
</dbReference>
<protein>
    <submittedName>
        <fullName evidence="2">Formyl transferase</fullName>
    </submittedName>
</protein>
<dbReference type="Pfam" id="PF00551">
    <property type="entry name" value="Formyl_trans_N"/>
    <property type="match status" value="1"/>
</dbReference>
<reference evidence="3" key="1">
    <citation type="submission" date="2017-02" db="EMBL/GenBank/DDBJ databases">
        <authorList>
            <person name="Varghese N."/>
            <person name="Submissions S."/>
        </authorList>
    </citation>
    <scope>NUCLEOTIDE SEQUENCE [LARGE SCALE GENOMIC DNA]</scope>
    <source>
        <strain evidence="3">ATCC 27094</strain>
    </source>
</reference>
<dbReference type="STRING" id="225324.SAMN02745126_04583"/>
<dbReference type="InterPro" id="IPR036477">
    <property type="entry name" value="Formyl_transf_N_sf"/>
</dbReference>
<dbReference type="GO" id="GO:0004479">
    <property type="term" value="F:methionyl-tRNA formyltransferase activity"/>
    <property type="evidence" value="ECO:0007669"/>
    <property type="project" value="TreeGrafter"/>
</dbReference>
<gene>
    <name evidence="2" type="ORF">SAMN02745126_04583</name>
</gene>
<evidence type="ECO:0000313" key="3">
    <source>
        <dbReference type="Proteomes" id="UP000190092"/>
    </source>
</evidence>
<dbReference type="PANTHER" id="PTHR11138:SF5">
    <property type="entry name" value="METHIONYL-TRNA FORMYLTRANSFERASE, MITOCHONDRIAL"/>
    <property type="match status" value="1"/>
</dbReference>
<sequence length="257" mass="27731">MVISSTRFGSRHGTFWQQVRNSVRRHGLPLTLWLGCDIIAVQFVTTVARVVLWITGRPADLATLPTLTALRGARFLKTANINDAATLAAVSEYSPDLIVVMNFDQILGRQLIEKPRLGVLNVHPALLPELRGPCPVIWALMQGRAMSGASIHIIEDETIDSGRILAQAEVAIDGSQSVARINAALFLAGARNLGAAISALRANPTAGSVQDSSRASYLGFPTREEMVAFRRAGLRLCRLSDLFHLLAAASGLGSWRS</sequence>
<dbReference type="SUPFAM" id="SSF53328">
    <property type="entry name" value="Formyltransferase"/>
    <property type="match status" value="1"/>
</dbReference>
<accession>A0A1T4SCM5</accession>